<dbReference type="InterPro" id="IPR007421">
    <property type="entry name" value="Schlafen_AlbA_2_dom"/>
</dbReference>
<sequence>MDVERLLEEGNIETSTVEIKHENVDNEKIVKEIVAFSNKGSGSVLVGIAEGDDGPVVTGVTDLQKLEEEVSQTLSRHVSPRLEPEIEVHHIDGGDVVEFQARGDSAVRSFGIDPPRFPIRQGSTTTYLDGSDLRHRYSTYSEEQPTEDSQTEADSEVEFKQLPSKQHWHDHGPHYIPKPDGHIAHLCTFGEMYVPRDPVRVTASGHRPDFQTLEHNLSYLADTFALQDIQGHFTINQENGAWIGAGLSNFLDAIKSQQ</sequence>
<proteinExistence type="predicted"/>
<gene>
    <name evidence="2" type="ORF">HHUB_4124</name>
</gene>
<dbReference type="RefSeq" id="WP_059058523.1">
    <property type="nucleotide sequence ID" value="NZ_CEML01000004.1"/>
</dbReference>
<evidence type="ECO:0000259" key="1">
    <source>
        <dbReference type="Pfam" id="PF04326"/>
    </source>
</evidence>
<dbReference type="OrthoDB" id="330936at2157"/>
<dbReference type="AlphaFoldDB" id="A0A0U5H8C2"/>
<accession>A0A0U5H8C2</accession>
<organism evidence="2 3">
    <name type="scientific">Halobacterium hubeiense</name>
    <dbReference type="NCBI Taxonomy" id="1407499"/>
    <lineage>
        <taxon>Archaea</taxon>
        <taxon>Methanobacteriati</taxon>
        <taxon>Methanobacteriota</taxon>
        <taxon>Stenosarchaea group</taxon>
        <taxon>Halobacteria</taxon>
        <taxon>Halobacteriales</taxon>
        <taxon>Halobacteriaceae</taxon>
        <taxon>Halobacterium</taxon>
    </lineage>
</organism>
<geneLocation type="plasmid" evidence="3">
    <name>pSTJ001</name>
</geneLocation>
<keyword evidence="3" id="KW-1185">Reference proteome</keyword>
<evidence type="ECO:0000313" key="3">
    <source>
        <dbReference type="Proteomes" id="UP000066737"/>
    </source>
</evidence>
<feature type="domain" description="Schlafen AlbA-2" evidence="1">
    <location>
        <begin position="13"/>
        <end position="125"/>
    </location>
</feature>
<protein>
    <recommendedName>
        <fullName evidence="1">Schlafen AlbA-2 domain-containing protein</fullName>
    </recommendedName>
</protein>
<dbReference type="InterPro" id="IPR038461">
    <property type="entry name" value="Schlafen_AlbA_2_dom_sf"/>
</dbReference>
<evidence type="ECO:0000313" key="2">
    <source>
        <dbReference type="EMBL" id="CQH63574.1"/>
    </source>
</evidence>
<dbReference type="KEGG" id="hhb:Hhub_4124"/>
<dbReference type="GeneID" id="26660470"/>
<dbReference type="Proteomes" id="UP000066737">
    <property type="component" value="Plasmid pSTJ001"/>
</dbReference>
<dbReference type="Pfam" id="PF04326">
    <property type="entry name" value="SLFN_AlbA_2"/>
    <property type="match status" value="1"/>
</dbReference>
<name>A0A0U5H8C2_9EURY</name>
<dbReference type="Gene3D" id="3.30.950.30">
    <property type="entry name" value="Schlafen, AAA domain"/>
    <property type="match status" value="1"/>
</dbReference>
<dbReference type="EMBL" id="LN831303">
    <property type="protein sequence ID" value="CQH63574.1"/>
    <property type="molecule type" value="Genomic_DNA"/>
</dbReference>
<reference evidence="3" key="1">
    <citation type="journal article" date="2016" name="Environ. Microbiol.">
        <title>The complete genome of a viable archaeum isolated from 123-million-year-old rock salt.</title>
        <authorList>
            <person name="Jaakkola S.T."/>
            <person name="Pfeiffer F."/>
            <person name="Ravantti J.J."/>
            <person name="Guo Q."/>
            <person name="Liu Y."/>
            <person name="Chen X."/>
            <person name="Ma H."/>
            <person name="Yang C."/>
            <person name="Oksanen H.M."/>
            <person name="Bamford D.H."/>
        </authorList>
    </citation>
    <scope>NUCLEOTIDE SEQUENCE</scope>
    <source>
        <strain evidence="3">JI20-1</strain>
        <plasmid evidence="3">Plasmid pSTJ001</plasmid>
    </source>
</reference>